<comment type="catalytic activity">
    <reaction evidence="1">
        <text>1,6-anhydro-N-acetyl-beta-muramate + ATP + H2O = N-acetyl-D-muramate 6-phosphate + ADP + H(+)</text>
        <dbReference type="Rhea" id="RHEA:24952"/>
        <dbReference type="ChEBI" id="CHEBI:15377"/>
        <dbReference type="ChEBI" id="CHEBI:15378"/>
        <dbReference type="ChEBI" id="CHEBI:30616"/>
        <dbReference type="ChEBI" id="CHEBI:58690"/>
        <dbReference type="ChEBI" id="CHEBI:58722"/>
        <dbReference type="ChEBI" id="CHEBI:456216"/>
        <dbReference type="EC" id="2.7.1.170"/>
    </reaction>
</comment>
<comment type="caution">
    <text evidence="2">The sequence shown here is derived from an EMBL/GenBank/DDBJ whole genome shotgun (WGS) entry which is preliminary data.</text>
</comment>
<dbReference type="OrthoDB" id="9763949at2"/>
<dbReference type="HAMAP" id="MF_01270">
    <property type="entry name" value="AnhMurNAc_kinase"/>
    <property type="match status" value="1"/>
</dbReference>
<comment type="pathway">
    <text evidence="1">Cell wall biogenesis; peptidoglycan recycling.</text>
</comment>
<dbReference type="NCBIfam" id="NF007139">
    <property type="entry name" value="PRK09585.1-3"/>
    <property type="match status" value="1"/>
</dbReference>
<dbReference type="AlphaFoldDB" id="A0A0W0XXS1"/>
<dbReference type="InterPro" id="IPR043129">
    <property type="entry name" value="ATPase_NBD"/>
</dbReference>
<sequence>MNLFIGLMSGTSMDGIDAALVDLSTQTLIEGLTIPYSSLARDAIQDVLEGRHTLGSYSQLNTLLGREFAGAVRQLLKKTAVPSSRVKAIGSHGQTLCHNAQAAIPYTVQLGCGHTIAELTGITVVADFRTRDLVLGGQGAPFAPIYHQALFSHLPLPLAVVNVGGIANLTWLNHHEVSGFDTGPGNCLMDAWISRHQHQPFDRYGAWAASGTVIDELLHSLLTDPYFNQPAPKSLGKEYFNDEWLHTRLKPGYLPQDVQATLLALTAVTVADSIKAQALTPSQVLICGGGAHNERLLRVLQQQLPEIKVQSTAKTGINPDFLEAQLFAWLAEKTLTCTPLDLSQVTGAKGRAVLGAIYAAGIDKRISVEV</sequence>
<dbReference type="Pfam" id="PF03702">
    <property type="entry name" value="AnmK"/>
    <property type="match status" value="1"/>
</dbReference>
<dbReference type="UniPathway" id="UPA00544"/>
<dbReference type="SUPFAM" id="SSF53067">
    <property type="entry name" value="Actin-like ATPase domain"/>
    <property type="match status" value="1"/>
</dbReference>
<dbReference type="InterPro" id="IPR005338">
    <property type="entry name" value="Anhydro_N_Ac-Mur_kinase"/>
</dbReference>
<dbReference type="GO" id="GO:0016301">
    <property type="term" value="F:kinase activity"/>
    <property type="evidence" value="ECO:0007669"/>
    <property type="project" value="UniProtKB-KW"/>
</dbReference>
<protein>
    <recommendedName>
        <fullName evidence="1">Anhydro-N-acetylmuramic acid kinase</fullName>
        <ecNumber evidence="1">2.7.1.170</ecNumber>
    </recommendedName>
    <alternativeName>
        <fullName evidence="1">AnhMurNAc kinase</fullName>
    </alternativeName>
</protein>
<dbReference type="PATRIC" id="fig|458.5.peg.497"/>
<keyword evidence="1" id="KW-0119">Carbohydrate metabolism</keyword>
<keyword evidence="3" id="KW-1185">Reference proteome</keyword>
<dbReference type="PANTHER" id="PTHR30605">
    <property type="entry name" value="ANHYDRO-N-ACETYLMURAMIC ACID KINASE"/>
    <property type="match status" value="1"/>
</dbReference>
<keyword evidence="1" id="KW-0067">ATP-binding</keyword>
<dbReference type="GO" id="GO:0097175">
    <property type="term" value="P:1,6-anhydro-N-acetyl-beta-muramic acid catabolic process"/>
    <property type="evidence" value="ECO:0007669"/>
    <property type="project" value="UniProtKB-UniRule"/>
</dbReference>
<dbReference type="RefSeq" id="WP_058530612.1">
    <property type="nucleotide sequence ID" value="NZ_CAAAIN010000003.1"/>
</dbReference>
<dbReference type="Proteomes" id="UP000054608">
    <property type="component" value="Unassembled WGS sequence"/>
</dbReference>
<comment type="similarity">
    <text evidence="1">Belongs to the anhydro-N-acetylmuramic acid kinase family.</text>
</comment>
<accession>A0A0W0XXS1</accession>
<evidence type="ECO:0000313" key="2">
    <source>
        <dbReference type="EMBL" id="KTD49381.1"/>
    </source>
</evidence>
<comment type="pathway">
    <text evidence="1">Amino-sugar metabolism; 1,6-anhydro-N-acetylmuramate degradation.</text>
</comment>
<dbReference type="GO" id="GO:0016773">
    <property type="term" value="F:phosphotransferase activity, alcohol group as acceptor"/>
    <property type="evidence" value="ECO:0007669"/>
    <property type="project" value="UniProtKB-UniRule"/>
</dbReference>
<dbReference type="GO" id="GO:0009254">
    <property type="term" value="P:peptidoglycan turnover"/>
    <property type="evidence" value="ECO:0007669"/>
    <property type="project" value="UniProtKB-UniRule"/>
</dbReference>
<dbReference type="EC" id="2.7.1.170" evidence="1"/>
<dbReference type="Gene3D" id="3.30.420.40">
    <property type="match status" value="2"/>
</dbReference>
<feature type="binding site" evidence="1">
    <location>
        <begin position="10"/>
        <end position="17"/>
    </location>
    <ligand>
        <name>ATP</name>
        <dbReference type="ChEBI" id="CHEBI:30616"/>
    </ligand>
</feature>
<name>A0A0W0XXS1_9GAMM</name>
<keyword evidence="1 2" id="KW-0418">Kinase</keyword>
<proteinExistence type="inferred from homology"/>
<dbReference type="GO" id="GO:0005524">
    <property type="term" value="F:ATP binding"/>
    <property type="evidence" value="ECO:0007669"/>
    <property type="project" value="UniProtKB-UniRule"/>
</dbReference>
<keyword evidence="1" id="KW-0547">Nucleotide-binding</keyword>
<dbReference type="STRING" id="458.Lrub_0480"/>
<evidence type="ECO:0000256" key="1">
    <source>
        <dbReference type="HAMAP-Rule" id="MF_01270"/>
    </source>
</evidence>
<evidence type="ECO:0000313" key="3">
    <source>
        <dbReference type="Proteomes" id="UP000054608"/>
    </source>
</evidence>
<dbReference type="CDD" id="cd24050">
    <property type="entry name" value="ASKHA_NBD_ANMK"/>
    <property type="match status" value="1"/>
</dbReference>
<comment type="function">
    <text evidence="1">Catalyzes the specific phosphorylation of 1,6-anhydro-N-acetylmuramic acid (anhMurNAc) with the simultaneous cleavage of the 1,6-anhydro ring, generating MurNAc-6-P. Is required for the utilization of anhMurNAc either imported from the medium or derived from its own cell wall murein, and thus plays a role in cell wall recycling.</text>
</comment>
<organism evidence="2 3">
    <name type="scientific">Legionella rubrilucens</name>
    <dbReference type="NCBI Taxonomy" id="458"/>
    <lineage>
        <taxon>Bacteria</taxon>
        <taxon>Pseudomonadati</taxon>
        <taxon>Pseudomonadota</taxon>
        <taxon>Gammaproteobacteria</taxon>
        <taxon>Legionellales</taxon>
        <taxon>Legionellaceae</taxon>
        <taxon>Legionella</taxon>
    </lineage>
</organism>
<dbReference type="PANTHER" id="PTHR30605:SF0">
    <property type="entry name" value="ANHYDRO-N-ACETYLMURAMIC ACID KINASE"/>
    <property type="match status" value="1"/>
</dbReference>
<dbReference type="EMBL" id="LNYT01000006">
    <property type="protein sequence ID" value="KTD49381.1"/>
    <property type="molecule type" value="Genomic_DNA"/>
</dbReference>
<reference evidence="2 3" key="1">
    <citation type="submission" date="2015-11" db="EMBL/GenBank/DDBJ databases">
        <title>Genomic analysis of 38 Legionella species identifies large and diverse effector repertoires.</title>
        <authorList>
            <person name="Burstein D."/>
            <person name="Amaro F."/>
            <person name="Zusman T."/>
            <person name="Lifshitz Z."/>
            <person name="Cohen O."/>
            <person name="Gilbert J.A."/>
            <person name="Pupko T."/>
            <person name="Shuman H.A."/>
            <person name="Segal G."/>
        </authorList>
    </citation>
    <scope>NUCLEOTIDE SEQUENCE [LARGE SCALE GENOMIC DNA]</scope>
    <source>
        <strain evidence="2 3">WA-270A-C2</strain>
    </source>
</reference>
<gene>
    <name evidence="1 2" type="primary">anmK</name>
    <name evidence="2" type="ORF">Lrub_0480</name>
</gene>
<dbReference type="UniPathway" id="UPA00343"/>
<dbReference type="GO" id="GO:0006040">
    <property type="term" value="P:amino sugar metabolic process"/>
    <property type="evidence" value="ECO:0007669"/>
    <property type="project" value="InterPro"/>
</dbReference>
<keyword evidence="1" id="KW-0808">Transferase</keyword>